<gene>
    <name evidence="1" type="ORF">METZ01_LOCUS390940</name>
</gene>
<sequence>MPDPFLATFGDFARAEGQRDPTLSGPMLLLADALTRVVPAEMGPLASLPVVDEHLEASRQAGVGVPADLALQVADRTSWASPYPDYAGEPDMDAMRSAYAYTPIIGQADGAIVLTAGSAPYLSDEVSAGLVLQGPGVVYPPHVHKAVEIYWVISGTADWQRGDEWSTHGPGAMIFHDTGVRHATTTGDGPQFLLFAWVTDPGGVPVIVRF</sequence>
<dbReference type="GO" id="GO:0047869">
    <property type="term" value="F:dimethylpropiothetin dethiomethylase activity"/>
    <property type="evidence" value="ECO:0007669"/>
    <property type="project" value="InterPro"/>
</dbReference>
<dbReference type="EMBL" id="UINC01147018">
    <property type="protein sequence ID" value="SVD38086.1"/>
    <property type="molecule type" value="Genomic_DNA"/>
</dbReference>
<dbReference type="InterPro" id="IPR031723">
    <property type="entry name" value="DMSP_lyase"/>
</dbReference>
<evidence type="ECO:0008006" key="2">
    <source>
        <dbReference type="Google" id="ProtNLM"/>
    </source>
</evidence>
<accession>A0A382UV10</accession>
<dbReference type="Gene3D" id="2.60.120.10">
    <property type="entry name" value="Jelly Rolls"/>
    <property type="match status" value="1"/>
</dbReference>
<evidence type="ECO:0000313" key="1">
    <source>
        <dbReference type="EMBL" id="SVD38086.1"/>
    </source>
</evidence>
<proteinExistence type="predicted"/>
<dbReference type="SUPFAM" id="SSF51182">
    <property type="entry name" value="RmlC-like cupins"/>
    <property type="match status" value="1"/>
</dbReference>
<reference evidence="1" key="1">
    <citation type="submission" date="2018-05" db="EMBL/GenBank/DDBJ databases">
        <authorList>
            <person name="Lanie J.A."/>
            <person name="Ng W.-L."/>
            <person name="Kazmierczak K.M."/>
            <person name="Andrzejewski T.M."/>
            <person name="Davidsen T.M."/>
            <person name="Wayne K.J."/>
            <person name="Tettelin H."/>
            <person name="Glass J.I."/>
            <person name="Rusch D."/>
            <person name="Podicherti R."/>
            <person name="Tsui H.-C.T."/>
            <person name="Winkler M.E."/>
        </authorList>
    </citation>
    <scope>NUCLEOTIDE SEQUENCE</scope>
</reference>
<dbReference type="InterPro" id="IPR014710">
    <property type="entry name" value="RmlC-like_jellyroll"/>
</dbReference>
<dbReference type="Pfam" id="PF16867">
    <property type="entry name" value="DMSP_lyase"/>
    <property type="match status" value="1"/>
</dbReference>
<dbReference type="AlphaFoldDB" id="A0A382UV10"/>
<name>A0A382UV10_9ZZZZ</name>
<protein>
    <recommendedName>
        <fullName evidence="2">Cupin 2 conserved barrel domain-containing protein</fullName>
    </recommendedName>
</protein>
<organism evidence="1">
    <name type="scientific">marine metagenome</name>
    <dbReference type="NCBI Taxonomy" id="408172"/>
    <lineage>
        <taxon>unclassified sequences</taxon>
        <taxon>metagenomes</taxon>
        <taxon>ecological metagenomes</taxon>
    </lineage>
</organism>
<dbReference type="InterPro" id="IPR011051">
    <property type="entry name" value="RmlC_Cupin_sf"/>
</dbReference>